<comment type="similarity">
    <text evidence="2">Belongs to the glycosyl hydrolase 3 family.</text>
</comment>
<dbReference type="HOGENOM" id="CLU_490821_0_0_7"/>
<dbReference type="eggNOG" id="COG1472">
    <property type="taxonomic scope" value="Bacteria"/>
</dbReference>
<evidence type="ECO:0000259" key="6">
    <source>
        <dbReference type="SMART" id="SM00644"/>
    </source>
</evidence>
<keyword evidence="4 7" id="KW-0378">Hydrolase</keyword>
<dbReference type="SUPFAM" id="SSF51445">
    <property type="entry name" value="(Trans)glycosidases"/>
    <property type="match status" value="1"/>
</dbReference>
<dbReference type="Proteomes" id="UP000006431">
    <property type="component" value="Unassembled WGS sequence"/>
</dbReference>
<evidence type="ECO:0000256" key="1">
    <source>
        <dbReference type="ARBA" id="ARBA00001231"/>
    </source>
</evidence>
<dbReference type="PANTHER" id="PTHR30480:SF13">
    <property type="entry name" value="BETA-HEXOSAMINIDASE"/>
    <property type="match status" value="1"/>
</dbReference>
<reference evidence="7 8" key="1">
    <citation type="journal article" date="2012" name="Proc. Natl. Acad. Sci. U.S.A.">
        <title>Genome and physiology of a model Epsilonproteobacterium responsible for sulfide detoxification in marine oxygen depletion zones.</title>
        <authorList>
            <person name="Grote J."/>
            <person name="Schott T."/>
            <person name="Bruckner C.G."/>
            <person name="Glockner F.O."/>
            <person name="Jost G."/>
            <person name="Teeling H."/>
            <person name="Labrenz M."/>
            <person name="Jurgens K."/>
        </authorList>
    </citation>
    <scope>NUCLEOTIDE SEQUENCE [LARGE SCALE GENOMIC DNA]</scope>
    <source>
        <strain evidence="7 8">GD1</strain>
    </source>
</reference>
<evidence type="ECO:0000313" key="7">
    <source>
        <dbReference type="EMBL" id="EHP29548.1"/>
    </source>
</evidence>
<dbReference type="GO" id="GO:0009253">
    <property type="term" value="P:peptidoglycan catabolic process"/>
    <property type="evidence" value="ECO:0007669"/>
    <property type="project" value="InterPro"/>
</dbReference>
<dbReference type="OrthoDB" id="9781691at2"/>
<dbReference type="eggNOG" id="COG3023">
    <property type="taxonomic scope" value="Bacteria"/>
</dbReference>
<proteinExistence type="inferred from homology"/>
<dbReference type="InterPro" id="IPR002502">
    <property type="entry name" value="Amidase_domain"/>
</dbReference>
<evidence type="ECO:0000256" key="4">
    <source>
        <dbReference type="ARBA" id="ARBA00022801"/>
    </source>
</evidence>
<dbReference type="EMBL" id="AFRZ01000001">
    <property type="protein sequence ID" value="EHP29548.1"/>
    <property type="molecule type" value="Genomic_DNA"/>
</dbReference>
<evidence type="ECO:0000256" key="3">
    <source>
        <dbReference type="ARBA" id="ARBA00012663"/>
    </source>
</evidence>
<comment type="caution">
    <text evidence="7">The sequence shown here is derived from an EMBL/GenBank/DDBJ whole genome shotgun (WGS) entry which is preliminary data.</text>
</comment>
<evidence type="ECO:0000313" key="8">
    <source>
        <dbReference type="Proteomes" id="UP000006431"/>
    </source>
</evidence>
<dbReference type="CDD" id="cd06583">
    <property type="entry name" value="PGRP"/>
    <property type="match status" value="1"/>
</dbReference>
<name>B6BGC2_SULGG</name>
<dbReference type="RefSeq" id="WP_008336951.1">
    <property type="nucleotide sequence ID" value="NZ_AFRZ01000001.1"/>
</dbReference>
<dbReference type="EC" id="3.2.1.52" evidence="3"/>
<dbReference type="InterPro" id="IPR017853">
    <property type="entry name" value="GH"/>
</dbReference>
<dbReference type="InterPro" id="IPR036505">
    <property type="entry name" value="Amidase/PGRP_sf"/>
</dbReference>
<keyword evidence="5" id="KW-0326">Glycosidase</keyword>
<comment type="catalytic activity">
    <reaction evidence="1">
        <text>Hydrolysis of terminal non-reducing N-acetyl-D-hexosamine residues in N-acetyl-beta-D-hexosaminides.</text>
        <dbReference type="EC" id="3.2.1.52"/>
    </reaction>
</comment>
<feature type="domain" description="N-acetylmuramoyl-L-alanine amidase" evidence="6">
    <location>
        <begin position="381"/>
        <end position="520"/>
    </location>
</feature>
<gene>
    <name evidence="7" type="ORF">SMGD1_1023</name>
</gene>
<dbReference type="GO" id="GO:0009254">
    <property type="term" value="P:peptidoglycan turnover"/>
    <property type="evidence" value="ECO:0007669"/>
    <property type="project" value="TreeGrafter"/>
</dbReference>
<dbReference type="Gene3D" id="3.40.80.10">
    <property type="entry name" value="Peptidoglycan recognition protein-like"/>
    <property type="match status" value="1"/>
</dbReference>
<accession>H1FYC2</accession>
<evidence type="ECO:0000256" key="5">
    <source>
        <dbReference type="ARBA" id="ARBA00023295"/>
    </source>
</evidence>
<dbReference type="InterPro" id="IPR001764">
    <property type="entry name" value="Glyco_hydro_3_N"/>
</dbReference>
<accession>B6BGC2</accession>
<dbReference type="SMART" id="SM00644">
    <property type="entry name" value="Ami_2"/>
    <property type="match status" value="1"/>
</dbReference>
<dbReference type="GO" id="GO:0008745">
    <property type="term" value="F:N-acetylmuramoyl-L-alanine amidase activity"/>
    <property type="evidence" value="ECO:0007669"/>
    <property type="project" value="InterPro"/>
</dbReference>
<keyword evidence="8" id="KW-1185">Reference proteome</keyword>
<dbReference type="STRING" id="929558.SMGD1_1023"/>
<dbReference type="Gene3D" id="3.20.20.300">
    <property type="entry name" value="Glycoside hydrolase, family 3, N-terminal domain"/>
    <property type="match status" value="1"/>
</dbReference>
<dbReference type="GO" id="GO:0005975">
    <property type="term" value="P:carbohydrate metabolic process"/>
    <property type="evidence" value="ECO:0007669"/>
    <property type="project" value="InterPro"/>
</dbReference>
<dbReference type="GO" id="GO:0004563">
    <property type="term" value="F:beta-N-acetylhexosaminidase activity"/>
    <property type="evidence" value="ECO:0007669"/>
    <property type="project" value="UniProtKB-EC"/>
</dbReference>
<dbReference type="Pfam" id="PF01510">
    <property type="entry name" value="Amidase_2"/>
    <property type="match status" value="1"/>
</dbReference>
<organism evidence="7 8">
    <name type="scientific">Sulfurimonas gotlandica (strain DSM 19862 / JCM 16533 / GD1)</name>
    <dbReference type="NCBI Taxonomy" id="929558"/>
    <lineage>
        <taxon>Bacteria</taxon>
        <taxon>Pseudomonadati</taxon>
        <taxon>Campylobacterota</taxon>
        <taxon>Epsilonproteobacteria</taxon>
        <taxon>Campylobacterales</taxon>
        <taxon>Sulfurimonadaceae</taxon>
        <taxon>Sulfurimonas</taxon>
    </lineage>
</organism>
<sequence>MRYILILLLTFLTLDAKDAELKKQIGRMLVVGFENQSVNNNTEIVEYIQQYELGGVVLFDRFYKKRSQIKNIDTPEQLQELTAKLQKFSRKPLLISVDQEGGNIARLKHYYGFDRFPSAKEVSYLSLTQAKDIYNRQSKMLSNNNINCNFAPVVDLDINPKNKVISELERSFGKDSEKVTHYAKIVIDSQTKHNVISVLKHFPGHGSSLGDSHKGFVDISNTWSQKELVPYQNLINSKEADMIMSAHVFNSNLDALYPATLSYSTNTKLLRQKMGFTGVLISDDLQMKAITDHYNLKESVTLAINSGVDILLFGNQLASNDVKELVEIIYAQVKSGAISKKRIIESNRRIENLHTKNSIVHRPIDFGQERIDMSKAYIEQHYGFDVQNINIKPKAIVLHWTAVMDFEDCFKRLKGNTLYSDRGDIADAGALNVSSHFLVARDGTIYQLMPDNWMARHVIGLNYSSIGIENVGGEDNVKDDLTPEQVDANIKLVKYLKAKYPNIEYLIGHHEYTQMEKTPLWLEKDAEYRTKKADPGEKFMNRVRKHVAELGLKKP</sequence>
<dbReference type="PANTHER" id="PTHR30480">
    <property type="entry name" value="BETA-HEXOSAMINIDASE-RELATED"/>
    <property type="match status" value="1"/>
</dbReference>
<evidence type="ECO:0000256" key="2">
    <source>
        <dbReference type="ARBA" id="ARBA00005336"/>
    </source>
</evidence>
<protein>
    <recommendedName>
        <fullName evidence="3">beta-N-acetylhexosaminidase</fullName>
        <ecNumber evidence="3">3.2.1.52</ecNumber>
    </recommendedName>
</protein>
<dbReference type="AlphaFoldDB" id="B6BGC2"/>
<dbReference type="Pfam" id="PF00933">
    <property type="entry name" value="Glyco_hydro_3"/>
    <property type="match status" value="1"/>
</dbReference>
<dbReference type="InterPro" id="IPR036962">
    <property type="entry name" value="Glyco_hydro_3_N_sf"/>
</dbReference>
<dbReference type="SUPFAM" id="SSF55846">
    <property type="entry name" value="N-acetylmuramoyl-L-alanine amidase-like"/>
    <property type="match status" value="1"/>
</dbReference>
<dbReference type="InterPro" id="IPR050226">
    <property type="entry name" value="NagZ_Beta-hexosaminidase"/>
</dbReference>
<dbReference type="PATRIC" id="fig|929558.5.peg.1019"/>